<dbReference type="InterPro" id="IPR022791">
    <property type="entry name" value="L-PG_synthase/AglD"/>
</dbReference>
<dbReference type="AlphaFoldDB" id="A0A0R0CI89"/>
<accession>A0A0R0CI89</accession>
<comment type="caution">
    <text evidence="7">The sequence shown here is derived from an EMBL/GenBank/DDBJ whole genome shotgun (WGS) entry which is preliminary data.</text>
</comment>
<keyword evidence="5 6" id="KW-0472">Membrane</keyword>
<organism evidence="7 8">
    <name type="scientific">Pseudoxanthomonas dokdonensis</name>
    <dbReference type="NCBI Taxonomy" id="344882"/>
    <lineage>
        <taxon>Bacteria</taxon>
        <taxon>Pseudomonadati</taxon>
        <taxon>Pseudomonadota</taxon>
        <taxon>Gammaproteobacteria</taxon>
        <taxon>Lysobacterales</taxon>
        <taxon>Lysobacteraceae</taxon>
        <taxon>Pseudoxanthomonas</taxon>
    </lineage>
</organism>
<evidence type="ECO:0000256" key="5">
    <source>
        <dbReference type="ARBA" id="ARBA00023136"/>
    </source>
</evidence>
<dbReference type="Pfam" id="PF03706">
    <property type="entry name" value="LPG_synthase_TM"/>
    <property type="match status" value="1"/>
</dbReference>
<keyword evidence="2" id="KW-1003">Cell membrane</keyword>
<evidence type="ECO:0000256" key="4">
    <source>
        <dbReference type="ARBA" id="ARBA00022989"/>
    </source>
</evidence>
<dbReference type="PATRIC" id="fig|344882.3.peg.3187"/>
<feature type="transmembrane region" description="Helical" evidence="6">
    <location>
        <begin position="199"/>
        <end position="222"/>
    </location>
</feature>
<feature type="transmembrane region" description="Helical" evidence="6">
    <location>
        <begin position="41"/>
        <end position="58"/>
    </location>
</feature>
<evidence type="ECO:0000256" key="6">
    <source>
        <dbReference type="SAM" id="Phobius"/>
    </source>
</evidence>
<dbReference type="OrthoDB" id="2542372at2"/>
<dbReference type="PROSITE" id="PS51257">
    <property type="entry name" value="PROKAR_LIPOPROTEIN"/>
    <property type="match status" value="1"/>
</dbReference>
<evidence type="ECO:0000256" key="3">
    <source>
        <dbReference type="ARBA" id="ARBA00022692"/>
    </source>
</evidence>
<reference evidence="7 8" key="1">
    <citation type="submission" date="2015-05" db="EMBL/GenBank/DDBJ databases">
        <title>Genome sequencing and analysis of members of genus Stenotrophomonas.</title>
        <authorList>
            <person name="Patil P.P."/>
            <person name="Midha S."/>
            <person name="Patil P.B."/>
        </authorList>
    </citation>
    <scope>NUCLEOTIDE SEQUENCE [LARGE SCALE GENOMIC DNA]</scope>
    <source>
        <strain evidence="7 8">DSM 21858</strain>
    </source>
</reference>
<proteinExistence type="predicted"/>
<protein>
    <submittedName>
        <fullName evidence="7">Uncharacterized protein</fullName>
    </submittedName>
</protein>
<dbReference type="STRING" id="344882.ABB29_09145"/>
<keyword evidence="4 6" id="KW-1133">Transmembrane helix</keyword>
<feature type="transmembrane region" description="Helical" evidence="6">
    <location>
        <begin position="150"/>
        <end position="173"/>
    </location>
</feature>
<dbReference type="PANTHER" id="PTHR39087">
    <property type="entry name" value="UPF0104 MEMBRANE PROTEIN MJ1595"/>
    <property type="match status" value="1"/>
</dbReference>
<feature type="transmembrane region" description="Helical" evidence="6">
    <location>
        <begin position="228"/>
        <end position="250"/>
    </location>
</feature>
<dbReference type="PANTHER" id="PTHR39087:SF2">
    <property type="entry name" value="UPF0104 MEMBRANE PROTEIN MJ1595"/>
    <property type="match status" value="1"/>
</dbReference>
<comment type="subcellular location">
    <subcellularLocation>
        <location evidence="1">Cell membrane</location>
        <topology evidence="1">Multi-pass membrane protein</topology>
    </subcellularLocation>
</comment>
<feature type="transmembrane region" description="Helical" evidence="6">
    <location>
        <begin position="262"/>
        <end position="287"/>
    </location>
</feature>
<evidence type="ECO:0000256" key="2">
    <source>
        <dbReference type="ARBA" id="ARBA00022475"/>
    </source>
</evidence>
<dbReference type="Proteomes" id="UP000052052">
    <property type="component" value="Unassembled WGS sequence"/>
</dbReference>
<dbReference type="RefSeq" id="WP_057658326.1">
    <property type="nucleotide sequence ID" value="NZ_LDJL01000009.1"/>
</dbReference>
<evidence type="ECO:0000313" key="7">
    <source>
        <dbReference type="EMBL" id="KRG69625.1"/>
    </source>
</evidence>
<sequence length="312" mass="33785">MKRVIATLGLILSAACLALFVIALSKQWHAIETISFDISDSLLVGISVIMYAASYLVLAKAWQLLLRIEGVGIHYQTSLDVIARSQIGKYLPGNIGQHIGRIFLAKRLGIDSTRCISSMVLETIIVIATASIFSLFALDLLPEISARYGASLLRTLTVAIAILVVFATMAFLFRRVRHQLHRSIYVLREVISKPEPRKLLCYTMMLQALNFLLGTASIWLVVSGVSDAAVPAYASIIGIYAVSWLVGFMVPGAPAGLGVREALLVLGLSQLYGLEAAIAATALFRLVTILGDGFSYFAGLALSTRSINQTRP</sequence>
<feature type="transmembrane region" description="Helical" evidence="6">
    <location>
        <begin position="116"/>
        <end position="138"/>
    </location>
</feature>
<keyword evidence="8" id="KW-1185">Reference proteome</keyword>
<gene>
    <name evidence="7" type="ORF">ABB29_09145</name>
</gene>
<evidence type="ECO:0000256" key="1">
    <source>
        <dbReference type="ARBA" id="ARBA00004651"/>
    </source>
</evidence>
<name>A0A0R0CI89_9GAMM</name>
<evidence type="ECO:0000313" key="8">
    <source>
        <dbReference type="Proteomes" id="UP000052052"/>
    </source>
</evidence>
<dbReference type="GO" id="GO:0005886">
    <property type="term" value="C:plasma membrane"/>
    <property type="evidence" value="ECO:0007669"/>
    <property type="project" value="UniProtKB-SubCell"/>
</dbReference>
<keyword evidence="3 6" id="KW-0812">Transmembrane</keyword>
<dbReference type="EMBL" id="LDJL01000009">
    <property type="protein sequence ID" value="KRG69625.1"/>
    <property type="molecule type" value="Genomic_DNA"/>
</dbReference>